<dbReference type="Gene3D" id="1.25.10.10">
    <property type="entry name" value="Leucine-rich Repeat Variant"/>
    <property type="match status" value="2"/>
</dbReference>
<organism evidence="2">
    <name type="scientific">Magallana gigas</name>
    <name type="common">Pacific oyster</name>
    <name type="synonym">Crassostrea gigas</name>
    <dbReference type="NCBI Taxonomy" id="29159"/>
    <lineage>
        <taxon>Eukaryota</taxon>
        <taxon>Metazoa</taxon>
        <taxon>Spiralia</taxon>
        <taxon>Lophotrochozoa</taxon>
        <taxon>Mollusca</taxon>
        <taxon>Bivalvia</taxon>
        <taxon>Autobranchia</taxon>
        <taxon>Pteriomorphia</taxon>
        <taxon>Ostreida</taxon>
        <taxon>Ostreoidea</taxon>
        <taxon>Ostreidae</taxon>
        <taxon>Magallana</taxon>
    </lineage>
</organism>
<reference evidence="2" key="1">
    <citation type="journal article" date="2012" name="Nature">
        <title>The oyster genome reveals stress adaptation and complexity of shell formation.</title>
        <authorList>
            <person name="Zhang G."/>
            <person name="Fang X."/>
            <person name="Guo X."/>
            <person name="Li L."/>
            <person name="Luo R."/>
            <person name="Xu F."/>
            <person name="Yang P."/>
            <person name="Zhang L."/>
            <person name="Wang X."/>
            <person name="Qi H."/>
            <person name="Xiong Z."/>
            <person name="Que H."/>
            <person name="Xie Y."/>
            <person name="Holland P.W."/>
            <person name="Paps J."/>
            <person name="Zhu Y."/>
            <person name="Wu F."/>
            <person name="Chen Y."/>
            <person name="Wang J."/>
            <person name="Peng C."/>
            <person name="Meng J."/>
            <person name="Yang L."/>
            <person name="Liu J."/>
            <person name="Wen B."/>
            <person name="Zhang N."/>
            <person name="Huang Z."/>
            <person name="Zhu Q."/>
            <person name="Feng Y."/>
            <person name="Mount A."/>
            <person name="Hedgecock D."/>
            <person name="Xu Z."/>
            <person name="Liu Y."/>
            <person name="Domazet-Loso T."/>
            <person name="Du Y."/>
            <person name="Sun X."/>
            <person name="Zhang S."/>
            <person name="Liu B."/>
            <person name="Cheng P."/>
            <person name="Jiang X."/>
            <person name="Li J."/>
            <person name="Fan D."/>
            <person name="Wang W."/>
            <person name="Fu W."/>
            <person name="Wang T."/>
            <person name="Wang B."/>
            <person name="Zhang J."/>
            <person name="Peng Z."/>
            <person name="Li Y."/>
            <person name="Li N."/>
            <person name="Wang J."/>
            <person name="Chen M."/>
            <person name="He Y."/>
            <person name="Tan F."/>
            <person name="Song X."/>
            <person name="Zheng Q."/>
            <person name="Huang R."/>
            <person name="Yang H."/>
            <person name="Du X."/>
            <person name="Chen L."/>
            <person name="Yang M."/>
            <person name="Gaffney P.M."/>
            <person name="Wang S."/>
            <person name="Luo L."/>
            <person name="She Z."/>
            <person name="Ming Y."/>
            <person name="Huang W."/>
            <person name="Zhang S."/>
            <person name="Huang B."/>
            <person name="Zhang Y."/>
            <person name="Qu T."/>
            <person name="Ni P."/>
            <person name="Miao G."/>
            <person name="Wang J."/>
            <person name="Wang Q."/>
            <person name="Steinberg C.E."/>
            <person name="Wang H."/>
            <person name="Li N."/>
            <person name="Qian L."/>
            <person name="Zhang G."/>
            <person name="Li Y."/>
            <person name="Yang H."/>
            <person name="Liu X."/>
            <person name="Wang J."/>
            <person name="Yin Y."/>
            <person name="Wang J."/>
        </authorList>
    </citation>
    <scope>NUCLEOTIDE SEQUENCE [LARGE SCALE GENOMIC DNA]</scope>
    <source>
        <strain evidence="2">05x7-T-G4-1.051#20</strain>
    </source>
</reference>
<dbReference type="Pfam" id="PF19273">
    <property type="entry name" value="Exportin-5"/>
    <property type="match status" value="2"/>
</dbReference>
<accession>K1REC3</accession>
<evidence type="ECO:0000256" key="1">
    <source>
        <dbReference type="ARBA" id="ARBA00009466"/>
    </source>
</evidence>
<dbReference type="GO" id="GO:0042565">
    <property type="term" value="C:RNA nuclear export complex"/>
    <property type="evidence" value="ECO:0007669"/>
    <property type="project" value="TreeGrafter"/>
</dbReference>
<dbReference type="InterPro" id="IPR001494">
    <property type="entry name" value="Importin-beta_N"/>
</dbReference>
<dbReference type="GO" id="GO:0005737">
    <property type="term" value="C:cytoplasm"/>
    <property type="evidence" value="ECO:0007669"/>
    <property type="project" value="TreeGrafter"/>
</dbReference>
<dbReference type="InterPro" id="IPR045478">
    <property type="entry name" value="Exportin-5_C"/>
</dbReference>
<dbReference type="InParanoid" id="K1REC3"/>
<name>K1REC3_MAGGI</name>
<dbReference type="GO" id="GO:0031267">
    <property type="term" value="F:small GTPase binding"/>
    <property type="evidence" value="ECO:0007669"/>
    <property type="project" value="InterPro"/>
</dbReference>
<dbReference type="InterPro" id="IPR045065">
    <property type="entry name" value="XPO1/5"/>
</dbReference>
<dbReference type="GO" id="GO:0006405">
    <property type="term" value="P:RNA export from nucleus"/>
    <property type="evidence" value="ECO:0007669"/>
    <property type="project" value="TreeGrafter"/>
</dbReference>
<dbReference type="EMBL" id="JH818281">
    <property type="protein sequence ID" value="EKC39725.1"/>
    <property type="molecule type" value="Genomic_DNA"/>
</dbReference>
<dbReference type="GO" id="GO:0005049">
    <property type="term" value="F:nuclear export signal receptor activity"/>
    <property type="evidence" value="ECO:0007669"/>
    <property type="project" value="InterPro"/>
</dbReference>
<dbReference type="InterPro" id="IPR013598">
    <property type="entry name" value="Exportin-1/Importin-b-like"/>
</dbReference>
<sequence>MDPQISSLANELSNSIETILNPSSSQNDRQIAHKICEEFKDSSPFCVPVGLVLADKSYKPVVRHFGLQLLEHAIKFRWIDMKTEEKEYLKTNALQFMANGTLGILEEEFHIKDAVARITVELAKREWPQLWPSLQEDLFKLCQMGETQTELVLKVYLRLVEDAVLLQTIPHQRRREIMLGLTANMKDLFEMFVQFLRLHTNLADENLTSDPQKSKAHLRVSEAVLYTLAGYLDWVSMNLIFTNNSVLLQMLCLLLGNSSLQLLAAECLLTIVGRKGKVEERKPLLVLFSDEAMKIILSTAAAAEKSSAHDEYYYLFLKKLCLVLTDLGKQVCALWGVVPDCKQPPNFAMYLEALMAFTQHPSQILSSYTQSVWQAFMRHEFISKDPILLSFIPKLFETSTKILLKVGFPSKDNSPSCDYSRQDFDSDEDFSAFFSRYRAEVADMVRQAVLLQPELAFNFAKQWLETTICKPIDTGTEDGVMCNLSSPSFLEWDAMTLFIESVMSRIAMTDYSPDPNMGVALLKSALAYQSQDPLILSSLLSCLSALVVFLRNSTETIPAVLEKIFSGVTFAFPGQNKSNRSRSVKNVRQHACSMLVTICKTQTDLIFPVFDELYQYIKNISSDVEQLSQMEKCILIEALILVCNRFNNYEKQSSFLEEILQPAKELWLSEQFQQAFSGSDKWMSYIGLDQAPREPSSEDTCGINRSHIAYCINMMMAVLKRSKWPEDPQVAENGGFVLMKRDDGSVILKNPATVHVSRMLENLLLFMKSMNGSWHPAMLQRRHPELEKSFDLVENEKYAILGIPMPCVDNTSSPVCKNPVTRIQNFLTTMHDYGSMNGSWHPAMLQRRHPELEKSFDLVENEKYAILGIPMPCVDNTSSPVCKNPVTRIQNFLTTMHDYGCHILGNAGQCLGYEFYAIPNLPQSILSTVFTNLDYLPDYRIKPFIRVILKPFIVNCPKDLYSVAVIPLLEFVCPYFYQKLNSKWQLINQRLSEDGVEDNMEAQEILEDQLARQLTREYIDLLGIIFHKLKQDPVPDDVKMDDAENIPVTQKEEAMTDLGQLCMRCESVYPSVMMCVFGALSWRDTIACNKSVPLCWSTVRQLVSTGHMTLDIASNFLCNVIYGLQVHGQHEGPLALLLGLITQMYELLRPVFPDLSNVLLQVPNCTISDIKDLDAKVLQTASQKQIMNDKKRREAFKKILSDVIGKNLGQQFKRETQYKDLPPIFRIRPPKSTSVLEQREGASGLCELFNPTDD</sequence>
<dbReference type="GO" id="GO:0006611">
    <property type="term" value="P:protein export from nucleus"/>
    <property type="evidence" value="ECO:0007669"/>
    <property type="project" value="InterPro"/>
</dbReference>
<protein>
    <submittedName>
        <fullName evidence="2">Exportin-5</fullName>
    </submittedName>
</protein>
<dbReference type="FunCoup" id="K1REC3">
    <property type="interactions" value="1829"/>
</dbReference>
<dbReference type="Pfam" id="PF03810">
    <property type="entry name" value="IBN_N"/>
    <property type="match status" value="1"/>
</dbReference>
<proteinExistence type="inferred from homology"/>
<dbReference type="InterPro" id="IPR016024">
    <property type="entry name" value="ARM-type_fold"/>
</dbReference>
<dbReference type="GO" id="GO:0003723">
    <property type="term" value="F:RNA binding"/>
    <property type="evidence" value="ECO:0007669"/>
    <property type="project" value="TreeGrafter"/>
</dbReference>
<comment type="similarity">
    <text evidence="1">Belongs to the exportin family.</text>
</comment>
<dbReference type="SMART" id="SM00913">
    <property type="entry name" value="IBN_N"/>
    <property type="match status" value="1"/>
</dbReference>
<dbReference type="GO" id="GO:0005634">
    <property type="term" value="C:nucleus"/>
    <property type="evidence" value="ECO:0007669"/>
    <property type="project" value="TreeGrafter"/>
</dbReference>
<dbReference type="SUPFAM" id="SSF48371">
    <property type="entry name" value="ARM repeat"/>
    <property type="match status" value="1"/>
</dbReference>
<dbReference type="InterPro" id="IPR011989">
    <property type="entry name" value="ARM-like"/>
</dbReference>
<gene>
    <name evidence="2" type="ORF">CGI_10018143</name>
</gene>
<dbReference type="HOGENOM" id="CLU_002828_0_0_1"/>
<dbReference type="AlphaFoldDB" id="K1REC3"/>
<evidence type="ECO:0000313" key="2">
    <source>
        <dbReference type="EMBL" id="EKC39725.1"/>
    </source>
</evidence>
<dbReference type="PANTHER" id="PTHR11223">
    <property type="entry name" value="EXPORTIN 1/5"/>
    <property type="match status" value="1"/>
</dbReference>
<dbReference type="PANTHER" id="PTHR11223:SF3">
    <property type="entry name" value="EXPORTIN-5"/>
    <property type="match status" value="1"/>
</dbReference>
<dbReference type="Pfam" id="PF08389">
    <property type="entry name" value="Xpo1"/>
    <property type="match status" value="1"/>
</dbReference>
<dbReference type="PROSITE" id="PS50166">
    <property type="entry name" value="IMPORTIN_B_NT"/>
    <property type="match status" value="1"/>
</dbReference>